<reference evidence="2 3" key="1">
    <citation type="submission" date="2018-03" db="EMBL/GenBank/DDBJ databases">
        <title>Genomic framework for the identification of Micromonospora saelicesensis and Micromonospora noduli.</title>
        <authorList>
            <person name="Riesco R."/>
            <person name="Trujillo M.E."/>
        </authorList>
    </citation>
    <scope>NUCLEOTIDE SEQUENCE [LARGE SCALE GENOMIC DNA]</scope>
    <source>
        <strain evidence="2 3">GAR05</strain>
    </source>
</reference>
<gene>
    <name evidence="2" type="ORF">GAR05_00629</name>
</gene>
<feature type="domain" description="HTH cro/C1-type" evidence="1">
    <location>
        <begin position="8"/>
        <end position="63"/>
    </location>
</feature>
<dbReference type="SUPFAM" id="SSF47413">
    <property type="entry name" value="lambda repressor-like DNA-binding domains"/>
    <property type="match status" value="1"/>
</dbReference>
<dbReference type="SMART" id="SM00530">
    <property type="entry name" value="HTH_XRE"/>
    <property type="match status" value="1"/>
</dbReference>
<proteinExistence type="predicted"/>
<organism evidence="2 3">
    <name type="scientific">Micromonospora saelicesensis</name>
    <dbReference type="NCBI Taxonomy" id="285676"/>
    <lineage>
        <taxon>Bacteria</taxon>
        <taxon>Bacillati</taxon>
        <taxon>Actinomycetota</taxon>
        <taxon>Actinomycetes</taxon>
        <taxon>Micromonosporales</taxon>
        <taxon>Micromonosporaceae</taxon>
        <taxon>Micromonospora</taxon>
    </lineage>
</organism>
<keyword evidence="3" id="KW-1185">Reference proteome</keyword>
<evidence type="ECO:0000259" key="1">
    <source>
        <dbReference type="SMART" id="SM00530"/>
    </source>
</evidence>
<accession>A0ABX9CR88</accession>
<dbReference type="InterPro" id="IPR043917">
    <property type="entry name" value="DUF5753"/>
</dbReference>
<sequence length="259" mass="28369">MGEVVNDALRAALAETGHSIESLAGIVGVDRKTVARWLNHDHIPHPRHREAAASALRRPIGDIWPDTSRRREPIWFRPWQEIEREAISLRSFQSTVLPGLLQTEAYARAVLAGADVIARSDVERHLASRLARQSILAREDPPHFTAVVDEAVLRRPVGGRATMCEQVQALITACGAPHVRVHIVPSTVGAYAGLNGPFVIAVGPEHRIAGYLDNQLQGQVVTGAEDIAAMLAAWENVRGEALSHRQSVDLLTEMAKTWN</sequence>
<dbReference type="CDD" id="cd00093">
    <property type="entry name" value="HTH_XRE"/>
    <property type="match status" value="1"/>
</dbReference>
<dbReference type="Gene3D" id="1.10.260.40">
    <property type="entry name" value="lambda repressor-like DNA-binding domains"/>
    <property type="match status" value="1"/>
</dbReference>
<evidence type="ECO:0000313" key="2">
    <source>
        <dbReference type="EMBL" id="RAO04495.1"/>
    </source>
</evidence>
<protein>
    <recommendedName>
        <fullName evidence="1">HTH cro/C1-type domain-containing protein</fullName>
    </recommendedName>
</protein>
<dbReference type="InterPro" id="IPR001387">
    <property type="entry name" value="Cro/C1-type_HTH"/>
</dbReference>
<dbReference type="Pfam" id="PF19054">
    <property type="entry name" value="DUF5753"/>
    <property type="match status" value="1"/>
</dbReference>
<comment type="caution">
    <text evidence="2">The sequence shown here is derived from an EMBL/GenBank/DDBJ whole genome shotgun (WGS) entry which is preliminary data.</text>
</comment>
<dbReference type="Proteomes" id="UP000249334">
    <property type="component" value="Unassembled WGS sequence"/>
</dbReference>
<dbReference type="EMBL" id="PXXW01000007">
    <property type="protein sequence ID" value="RAO04495.1"/>
    <property type="molecule type" value="Genomic_DNA"/>
</dbReference>
<evidence type="ECO:0000313" key="3">
    <source>
        <dbReference type="Proteomes" id="UP000249334"/>
    </source>
</evidence>
<name>A0ABX9CR88_9ACTN</name>
<dbReference type="InterPro" id="IPR010982">
    <property type="entry name" value="Lambda_DNA-bd_dom_sf"/>
</dbReference>